<dbReference type="STRING" id="294746.A5DLT0"/>
<feature type="domain" description="ABC transporter" evidence="8">
    <location>
        <begin position="349"/>
        <end position="582"/>
    </location>
</feature>
<dbReference type="SUPFAM" id="SSF90123">
    <property type="entry name" value="ABC transporter transmembrane region"/>
    <property type="match status" value="2"/>
</dbReference>
<evidence type="ECO:0008006" key="12">
    <source>
        <dbReference type="Google" id="ProtNLM"/>
    </source>
</evidence>
<dbReference type="Pfam" id="PF00005">
    <property type="entry name" value="ABC_tran"/>
    <property type="match status" value="2"/>
</dbReference>
<evidence type="ECO:0000256" key="6">
    <source>
        <dbReference type="ARBA" id="ARBA00023136"/>
    </source>
</evidence>
<dbReference type="Proteomes" id="UP000001997">
    <property type="component" value="Unassembled WGS sequence"/>
</dbReference>
<feature type="domain" description="ABC transmembrane type-1" evidence="9">
    <location>
        <begin position="634"/>
        <end position="917"/>
    </location>
</feature>
<keyword evidence="6 7" id="KW-0472">Membrane</keyword>
<dbReference type="EMBL" id="CH408159">
    <property type="protein sequence ID" value="EDK40133.2"/>
    <property type="molecule type" value="Genomic_DNA"/>
</dbReference>
<dbReference type="GO" id="GO:0043332">
    <property type="term" value="C:mating projection tip"/>
    <property type="evidence" value="ECO:0007669"/>
    <property type="project" value="EnsemblFungi"/>
</dbReference>
<dbReference type="GO" id="GO:0015440">
    <property type="term" value="F:ABC-type peptide transporter activity"/>
    <property type="evidence" value="ECO:0007669"/>
    <property type="project" value="EnsemblFungi"/>
</dbReference>
<evidence type="ECO:0000259" key="9">
    <source>
        <dbReference type="PROSITE" id="PS50929"/>
    </source>
</evidence>
<dbReference type="OrthoDB" id="6500128at2759"/>
<feature type="transmembrane region" description="Helical" evidence="7">
    <location>
        <begin position="167"/>
        <end position="191"/>
    </location>
</feature>
<feature type="transmembrane region" description="Helical" evidence="7">
    <location>
        <begin position="671"/>
        <end position="699"/>
    </location>
</feature>
<protein>
    <recommendedName>
        <fullName evidence="12">Alpha-factor-transporting ATPase</fullName>
    </recommendedName>
</protein>
<organism evidence="10 11">
    <name type="scientific">Meyerozyma guilliermondii (strain ATCC 6260 / CBS 566 / DSM 6381 / JCM 1539 / NBRC 10279 / NRRL Y-324)</name>
    <name type="common">Yeast</name>
    <name type="synonym">Candida guilliermondii</name>
    <dbReference type="NCBI Taxonomy" id="294746"/>
    <lineage>
        <taxon>Eukaryota</taxon>
        <taxon>Fungi</taxon>
        <taxon>Dikarya</taxon>
        <taxon>Ascomycota</taxon>
        <taxon>Saccharomycotina</taxon>
        <taxon>Pichiomycetes</taxon>
        <taxon>Debaryomycetaceae</taxon>
        <taxon>Meyerozyma</taxon>
    </lineage>
</organism>
<feature type="transmembrane region" description="Helical" evidence="7">
    <location>
        <begin position="68"/>
        <end position="88"/>
    </location>
</feature>
<dbReference type="PROSITE" id="PS00211">
    <property type="entry name" value="ABC_TRANSPORTER_1"/>
    <property type="match status" value="2"/>
</dbReference>
<dbReference type="PANTHER" id="PTHR43394:SF1">
    <property type="entry name" value="ATP-BINDING CASSETTE SUB-FAMILY B MEMBER 10, MITOCHONDRIAL"/>
    <property type="match status" value="1"/>
</dbReference>
<dbReference type="GO" id="GO:0005886">
    <property type="term" value="C:plasma membrane"/>
    <property type="evidence" value="ECO:0007669"/>
    <property type="project" value="EnsemblFungi"/>
</dbReference>
<dbReference type="InParanoid" id="A5DLT0"/>
<dbReference type="PROSITE" id="PS50929">
    <property type="entry name" value="ABC_TM1F"/>
    <property type="match status" value="2"/>
</dbReference>
<evidence type="ECO:0000256" key="3">
    <source>
        <dbReference type="ARBA" id="ARBA00022741"/>
    </source>
</evidence>
<keyword evidence="5 7" id="KW-1133">Transmembrane helix</keyword>
<feature type="transmembrane region" description="Helical" evidence="7">
    <location>
        <begin position="20"/>
        <end position="47"/>
    </location>
</feature>
<evidence type="ECO:0000256" key="1">
    <source>
        <dbReference type="ARBA" id="ARBA00004141"/>
    </source>
</evidence>
<comment type="subcellular location">
    <subcellularLocation>
        <location evidence="1">Membrane</location>
        <topology evidence="1">Multi-pass membrane protein</topology>
    </subcellularLocation>
</comment>
<sequence length="1162" mass="129060">MEIDRYEKASLFAFTERSDLPYLILSIISMSATAACSAGQSIVYGQAFDILGSFIRGRIDSKIFVQKTGFTCGMIVVIGASRAALIWFGTMMSMIFGEIQARRARTAVTNSILSKDLSWSDQSGNVIGDLTQVNRCVEEFREGLSEALGQFVSSVSTVISLFVTGMIYSWSLTLVMSATFPLIFGIGYCFWRLMYRAVEAENHWSSMASNVVNWIVAKSSIVRIFHGQKAEADKFHMYTASSAASFTRLSNLSAMNDGIIKTIGLSMCVEGFWYGITLIKNHSATIQNVFTAFSACMMIGPEISEVSDQICTINEAKAGISRILSVTGTKEQGHKVDLGLYPSISKYSVRLREVSFQYQPDLSYSIEHLNLEVKHGTFSFIIGQSGCGKSTVADLMMGFRRPLDGTVSLGDISMDLLSRKWINDHVTLIQQDSIVFEGSLKNNICYARREELPQSTIDSAYEFAELGELISTIGGEDAPISSDSISGGQRQRIGLARAWVRNTPILILDEALGSLDGSSRARMMDRIRSWRKGKTTIIITHNLREIESDDNVILMERGSIVLQGRLNEIRDEKEYLRFKGEERKKRQSMVDGSSAVSVEEVSVDEEDETSVNVLSALRILSDCRSYLPRWYIIAAGLIGSIFTGIMTPIFSFCSSHMLNIMITPHTEKKVLVTWSCYALVVALATGIFTYLTQFVMAYVSEQWIFRIRQSVFSNLCSQEVQFFTKTNPTYLTSLLMNDTRDLRCLISQWLTIYTGLVVMVVVGVVWAIVVGWKLALVGISFGPILFAITSGYARIMEVAEDRYKTRVTYSEQLSQECISNLRTIICFDLNEMFKIKSFNRVSKLEQEGKRRAVYIGLGLALTDLCASASTATILYYGMTLIGSGEYTTGQFVQVVTMLTFVMTTGATLLHQIPEIARAQRVGSHISRLLQLPSSTLETGGTKCPNYFPVSSLIEVRHLTFGYVQGYQIFDGLSFHVNKGEVVGIVGKSGRGKSTLFKLLLKLCSVRPGTIFVGGTDINLVSTSWWRSQIAIIPQDADLFEGTIYANLTYGLENGNFSADEIDTVLEKVNLLDFVNGLPEGLQTNISVYPSCSLSGGQAQRLCIARSLLRKPQIMLFDECTSKLDPANKGLIIELMKGRRDMTMLVIAHDSDVMSVVDRKVYI</sequence>
<dbReference type="VEuPathDB" id="FungiDB:PGUG_04231"/>
<dbReference type="GO" id="GO:0016887">
    <property type="term" value="F:ATP hydrolysis activity"/>
    <property type="evidence" value="ECO:0007669"/>
    <property type="project" value="InterPro"/>
</dbReference>
<evidence type="ECO:0000313" key="11">
    <source>
        <dbReference type="Proteomes" id="UP000001997"/>
    </source>
</evidence>
<dbReference type="KEGG" id="pgu:PGUG_04231"/>
<dbReference type="FunCoup" id="A5DLT0">
    <property type="interactions" value="767"/>
</dbReference>
<dbReference type="GO" id="GO:0015421">
    <property type="term" value="F:ABC-type oligopeptide transporter activity"/>
    <property type="evidence" value="ECO:0007669"/>
    <property type="project" value="TreeGrafter"/>
</dbReference>
<dbReference type="InterPro" id="IPR027417">
    <property type="entry name" value="P-loop_NTPase"/>
</dbReference>
<feature type="transmembrane region" description="Helical" evidence="7">
    <location>
        <begin position="630"/>
        <end position="651"/>
    </location>
</feature>
<dbReference type="InterPro" id="IPR011527">
    <property type="entry name" value="ABC1_TM_dom"/>
</dbReference>
<dbReference type="SMART" id="SM00382">
    <property type="entry name" value="AAA"/>
    <property type="match status" value="2"/>
</dbReference>
<keyword evidence="4" id="KW-0067">ATP-binding</keyword>
<dbReference type="CDD" id="cd18578">
    <property type="entry name" value="ABC_6TM_Pgp_ABCB1_D2_like"/>
    <property type="match status" value="1"/>
</dbReference>
<evidence type="ECO:0000256" key="4">
    <source>
        <dbReference type="ARBA" id="ARBA00022840"/>
    </source>
</evidence>
<dbReference type="GO" id="GO:0005524">
    <property type="term" value="F:ATP binding"/>
    <property type="evidence" value="ECO:0007669"/>
    <property type="project" value="UniProtKB-KW"/>
</dbReference>
<dbReference type="HOGENOM" id="CLU_000604_17_8_1"/>
<dbReference type="Gene3D" id="3.40.50.300">
    <property type="entry name" value="P-loop containing nucleotide triphosphate hydrolases"/>
    <property type="match status" value="2"/>
</dbReference>
<gene>
    <name evidence="10" type="ORF">PGUG_04231</name>
</gene>
<evidence type="ECO:0000313" key="10">
    <source>
        <dbReference type="EMBL" id="EDK40133.2"/>
    </source>
</evidence>
<dbReference type="InterPro" id="IPR003439">
    <property type="entry name" value="ABC_transporter-like_ATP-bd"/>
</dbReference>
<feature type="transmembrane region" description="Helical" evidence="7">
    <location>
        <begin position="890"/>
        <end position="910"/>
    </location>
</feature>
<name>A5DLT0_PICGU</name>
<dbReference type="CDD" id="cd18577">
    <property type="entry name" value="ABC_6TM_Pgp_ABCB1_D1_like"/>
    <property type="match status" value="1"/>
</dbReference>
<keyword evidence="11" id="KW-1185">Reference proteome</keyword>
<accession>A5DLT0</accession>
<evidence type="ECO:0000259" key="8">
    <source>
        <dbReference type="PROSITE" id="PS50893"/>
    </source>
</evidence>
<feature type="domain" description="ABC transmembrane type-1" evidence="9">
    <location>
        <begin position="24"/>
        <end position="315"/>
    </location>
</feature>
<dbReference type="Gene3D" id="1.20.1560.10">
    <property type="entry name" value="ABC transporter type 1, transmembrane domain"/>
    <property type="match status" value="1"/>
</dbReference>
<evidence type="ECO:0000256" key="7">
    <source>
        <dbReference type="SAM" id="Phobius"/>
    </source>
</evidence>
<dbReference type="PANTHER" id="PTHR43394">
    <property type="entry name" value="ATP-DEPENDENT PERMEASE MDL1, MITOCHONDRIAL"/>
    <property type="match status" value="1"/>
</dbReference>
<dbReference type="SUPFAM" id="SSF52540">
    <property type="entry name" value="P-loop containing nucleoside triphosphate hydrolases"/>
    <property type="match status" value="2"/>
</dbReference>
<dbReference type="InterPro" id="IPR039421">
    <property type="entry name" value="Type_1_exporter"/>
</dbReference>
<dbReference type="CDD" id="cd03228">
    <property type="entry name" value="ABCC_MRP_Like"/>
    <property type="match status" value="1"/>
</dbReference>
<dbReference type="InterPro" id="IPR017871">
    <property type="entry name" value="ABC_transporter-like_CS"/>
</dbReference>
<feature type="transmembrane region" description="Helical" evidence="7">
    <location>
        <begin position="852"/>
        <end position="878"/>
    </location>
</feature>
<dbReference type="InterPro" id="IPR036640">
    <property type="entry name" value="ABC1_TM_sf"/>
</dbReference>
<feature type="transmembrane region" description="Helical" evidence="7">
    <location>
        <begin position="775"/>
        <end position="795"/>
    </location>
</feature>
<keyword evidence="3" id="KW-0547">Nucleotide-binding</keyword>
<dbReference type="Pfam" id="PF00664">
    <property type="entry name" value="ABC_membrane"/>
    <property type="match status" value="2"/>
</dbReference>
<evidence type="ECO:0000256" key="5">
    <source>
        <dbReference type="ARBA" id="ARBA00022989"/>
    </source>
</evidence>
<dbReference type="AlphaFoldDB" id="A5DLT0"/>
<dbReference type="InterPro" id="IPR003593">
    <property type="entry name" value="AAA+_ATPase"/>
</dbReference>
<dbReference type="PROSITE" id="PS50893">
    <property type="entry name" value="ABC_TRANSPORTER_2"/>
    <property type="match status" value="2"/>
</dbReference>
<dbReference type="eggNOG" id="KOG0055">
    <property type="taxonomic scope" value="Eukaryota"/>
</dbReference>
<feature type="domain" description="ABC transporter" evidence="8">
    <location>
        <begin position="953"/>
        <end position="1162"/>
    </location>
</feature>
<evidence type="ECO:0000256" key="2">
    <source>
        <dbReference type="ARBA" id="ARBA00022692"/>
    </source>
</evidence>
<dbReference type="OMA" id="TFWACLT"/>
<dbReference type="GO" id="GO:0005794">
    <property type="term" value="C:Golgi apparatus"/>
    <property type="evidence" value="ECO:0007669"/>
    <property type="project" value="EnsemblFungi"/>
</dbReference>
<dbReference type="GO" id="GO:0000770">
    <property type="term" value="P:peptide pheromone export"/>
    <property type="evidence" value="ECO:0007669"/>
    <property type="project" value="EnsemblFungi"/>
</dbReference>
<dbReference type="GeneID" id="5125394"/>
<keyword evidence="2 7" id="KW-0812">Transmembrane</keyword>
<dbReference type="RefSeq" id="XP_001483502.2">
    <property type="nucleotide sequence ID" value="XM_001483452.1"/>
</dbReference>
<proteinExistence type="predicted"/>
<reference evidence="10 11" key="1">
    <citation type="journal article" date="2009" name="Nature">
        <title>Evolution of pathogenicity and sexual reproduction in eight Candida genomes.</title>
        <authorList>
            <person name="Butler G."/>
            <person name="Rasmussen M.D."/>
            <person name="Lin M.F."/>
            <person name="Santos M.A."/>
            <person name="Sakthikumar S."/>
            <person name="Munro C.A."/>
            <person name="Rheinbay E."/>
            <person name="Grabherr M."/>
            <person name="Forche A."/>
            <person name="Reedy J.L."/>
            <person name="Agrafioti I."/>
            <person name="Arnaud M.B."/>
            <person name="Bates S."/>
            <person name="Brown A.J."/>
            <person name="Brunke S."/>
            <person name="Costanzo M.C."/>
            <person name="Fitzpatrick D.A."/>
            <person name="de Groot P.W."/>
            <person name="Harris D."/>
            <person name="Hoyer L.L."/>
            <person name="Hube B."/>
            <person name="Klis F.M."/>
            <person name="Kodira C."/>
            <person name="Lennard N."/>
            <person name="Logue M.E."/>
            <person name="Martin R."/>
            <person name="Neiman A.M."/>
            <person name="Nikolaou E."/>
            <person name="Quail M.A."/>
            <person name="Quinn J."/>
            <person name="Santos M.C."/>
            <person name="Schmitzberger F.F."/>
            <person name="Sherlock G."/>
            <person name="Shah P."/>
            <person name="Silverstein K.A."/>
            <person name="Skrzypek M.S."/>
            <person name="Soll D."/>
            <person name="Staggs R."/>
            <person name="Stansfield I."/>
            <person name="Stumpf M.P."/>
            <person name="Sudbery P.E."/>
            <person name="Srikantha T."/>
            <person name="Zeng Q."/>
            <person name="Berman J."/>
            <person name="Berriman M."/>
            <person name="Heitman J."/>
            <person name="Gow N.A."/>
            <person name="Lorenz M.C."/>
            <person name="Birren B.W."/>
            <person name="Kellis M."/>
            <person name="Cuomo C.A."/>
        </authorList>
    </citation>
    <scope>NUCLEOTIDE SEQUENCE [LARGE SCALE GENOMIC DNA]</scope>
    <source>
        <strain evidence="11">ATCC 6260 / CBS 566 / DSM 6381 / JCM 1539 / NBRC 10279 / NRRL Y-324</strain>
    </source>
</reference>
<feature type="transmembrane region" description="Helical" evidence="7">
    <location>
        <begin position="750"/>
        <end position="769"/>
    </location>
</feature>